<sequence length="418" mass="47256">MARLHHQPDPSDVFAGVDWGGTHHQLCLVDADGQVLRQRRVPHTVAGITELCRLLTDSHGLTRVAIERAEGLLVERLLTLESVEVFCVSPKISSRARERYRLAATKTDEFDAFVLADTLRHEHGFWRPLRPASDTLMQLRATIRDRERVVWNQRDLENQLRATMEAYNPAVLHLFSSLDRDISLEFIRRYPLPAQAARVGVARMGAFISREHYTGRVPAETLVARLQPHLLSASAGTNQGKAFTAVRFADQLDLLNRHLRDYDTEIDRLLALHPDTRIFTSFPGIGPVIAATLLAGMGEDRARFPSAPALLAETGLAPVTRASGRTRQVRFRYAANKRMRHAIDWWAFVLVREDPHWSGVLYTAARAAGQGHYRALRGVSARWTRILWRCWQDHADYNPDLHTNRLQAIPTAATQTTS</sequence>
<name>A0ABU8LHA7_9MICO</name>
<dbReference type="PANTHER" id="PTHR33055:SF3">
    <property type="entry name" value="PUTATIVE TRANSPOSASE FOR IS117-RELATED"/>
    <property type="match status" value="1"/>
</dbReference>
<dbReference type="Gene3D" id="3.30.420.40">
    <property type="match status" value="1"/>
</dbReference>
<dbReference type="RefSeq" id="WP_337333687.1">
    <property type="nucleotide sequence ID" value="NZ_JBBDGM010000030.1"/>
</dbReference>
<protein>
    <submittedName>
        <fullName evidence="3">IS110 family transposase</fullName>
    </submittedName>
</protein>
<dbReference type="InterPro" id="IPR002525">
    <property type="entry name" value="Transp_IS110-like_N"/>
</dbReference>
<evidence type="ECO:0000259" key="2">
    <source>
        <dbReference type="Pfam" id="PF02371"/>
    </source>
</evidence>
<accession>A0ABU8LHA7</accession>
<evidence type="ECO:0000313" key="4">
    <source>
        <dbReference type="Proteomes" id="UP001371224"/>
    </source>
</evidence>
<dbReference type="EMBL" id="JBBDGM010000030">
    <property type="protein sequence ID" value="MEJ1090047.1"/>
    <property type="molecule type" value="Genomic_DNA"/>
</dbReference>
<dbReference type="InterPro" id="IPR003346">
    <property type="entry name" value="Transposase_20"/>
</dbReference>
<keyword evidence="4" id="KW-1185">Reference proteome</keyword>
<comment type="caution">
    <text evidence="3">The sequence shown here is derived from an EMBL/GenBank/DDBJ whole genome shotgun (WGS) entry which is preliminary data.</text>
</comment>
<dbReference type="InterPro" id="IPR047650">
    <property type="entry name" value="Transpos_IS110"/>
</dbReference>
<dbReference type="Pfam" id="PF02371">
    <property type="entry name" value="Transposase_20"/>
    <property type="match status" value="1"/>
</dbReference>
<dbReference type="Pfam" id="PF01548">
    <property type="entry name" value="DEDD_Tnp_IS110"/>
    <property type="match status" value="1"/>
</dbReference>
<feature type="domain" description="Transposase IS110-like N-terminal" evidence="1">
    <location>
        <begin position="15"/>
        <end position="169"/>
    </location>
</feature>
<organism evidence="3 4">
    <name type="scientific">Microbacterium bandirmense</name>
    <dbReference type="NCBI Taxonomy" id="3122050"/>
    <lineage>
        <taxon>Bacteria</taxon>
        <taxon>Bacillati</taxon>
        <taxon>Actinomycetota</taxon>
        <taxon>Actinomycetes</taxon>
        <taxon>Micrococcales</taxon>
        <taxon>Microbacteriaceae</taxon>
        <taxon>Microbacterium</taxon>
    </lineage>
</organism>
<reference evidence="3 4" key="1">
    <citation type="submission" date="2024-02" db="EMBL/GenBank/DDBJ databases">
        <authorList>
            <person name="Saticioglu I.B."/>
        </authorList>
    </citation>
    <scope>NUCLEOTIDE SEQUENCE [LARGE SCALE GENOMIC DNA]</scope>
    <source>
        <strain evidence="3 4">Mu-80</strain>
    </source>
</reference>
<evidence type="ECO:0000313" key="3">
    <source>
        <dbReference type="EMBL" id="MEJ1090047.1"/>
    </source>
</evidence>
<gene>
    <name evidence="3" type="ORF">WDU99_17170</name>
</gene>
<dbReference type="SUPFAM" id="SSF53067">
    <property type="entry name" value="Actin-like ATPase domain"/>
    <property type="match status" value="1"/>
</dbReference>
<dbReference type="Proteomes" id="UP001371224">
    <property type="component" value="Unassembled WGS sequence"/>
</dbReference>
<dbReference type="PANTHER" id="PTHR33055">
    <property type="entry name" value="TRANSPOSASE FOR INSERTION SEQUENCE ELEMENT IS1111A"/>
    <property type="match status" value="1"/>
</dbReference>
<evidence type="ECO:0000259" key="1">
    <source>
        <dbReference type="Pfam" id="PF01548"/>
    </source>
</evidence>
<proteinExistence type="predicted"/>
<feature type="domain" description="Transposase IS116/IS110/IS902 C-terminal" evidence="2">
    <location>
        <begin position="277"/>
        <end position="357"/>
    </location>
</feature>
<dbReference type="InterPro" id="IPR043129">
    <property type="entry name" value="ATPase_NBD"/>
</dbReference>
<dbReference type="NCBIfam" id="NF033542">
    <property type="entry name" value="transpos_IS110"/>
    <property type="match status" value="1"/>
</dbReference>